<dbReference type="Proteomes" id="UP000192223">
    <property type="component" value="Unplaced"/>
</dbReference>
<dbReference type="RefSeq" id="XP_018323232.1">
    <property type="nucleotide sequence ID" value="XM_018467730.1"/>
</dbReference>
<name>A0A1W4WRW4_AGRPL</name>
<dbReference type="GeneID" id="108735666"/>
<dbReference type="InParanoid" id="A0A1W4WRW4"/>
<reference evidence="2" key="1">
    <citation type="submission" date="2025-08" db="UniProtKB">
        <authorList>
            <consortium name="RefSeq"/>
        </authorList>
    </citation>
    <scope>IDENTIFICATION</scope>
    <source>
        <tissue evidence="2">Entire body</tissue>
    </source>
</reference>
<evidence type="ECO:0000313" key="1">
    <source>
        <dbReference type="Proteomes" id="UP000192223"/>
    </source>
</evidence>
<sequence>MFPTIVMIVLVSQNYLTINGEMIIEYPKSEQYRQHLFLTFEKYLEPSKVNFCMDCEEFIHLIPRSVALVMISRKDKIINWPAYNKVDSYILDLTRETKERLEFLERTPGWNPRAKFFIVYRKKARSYLLKVLFSKYIVNVAIFSNTDNTTLTIRTYDPFKNGELRPKILKTTIIATIKETNREIDLGSDLFPNKYPQRWNDITVNVLPVNVAPYMMIFSGQLVGLDFRILISVGRRMGIKFNFSSNDMLHYWGEKDNDGKYSFAFGALQAQKFDISVGAFHVGYPECVDFDMAYPVMEDYLVMAVPTAPVKERWKCIVDVFKVI</sequence>
<organism evidence="1 2">
    <name type="scientific">Agrilus planipennis</name>
    <name type="common">Emerald ash borer</name>
    <name type="synonym">Agrilus marcopoli</name>
    <dbReference type="NCBI Taxonomy" id="224129"/>
    <lineage>
        <taxon>Eukaryota</taxon>
        <taxon>Metazoa</taxon>
        <taxon>Ecdysozoa</taxon>
        <taxon>Arthropoda</taxon>
        <taxon>Hexapoda</taxon>
        <taxon>Insecta</taxon>
        <taxon>Pterygota</taxon>
        <taxon>Neoptera</taxon>
        <taxon>Endopterygota</taxon>
        <taxon>Coleoptera</taxon>
        <taxon>Polyphaga</taxon>
        <taxon>Elateriformia</taxon>
        <taxon>Buprestoidea</taxon>
        <taxon>Buprestidae</taxon>
        <taxon>Agrilinae</taxon>
        <taxon>Agrilus</taxon>
    </lineage>
</organism>
<dbReference type="SUPFAM" id="SSF53850">
    <property type="entry name" value="Periplasmic binding protein-like II"/>
    <property type="match status" value="1"/>
</dbReference>
<dbReference type="Gene3D" id="3.40.190.10">
    <property type="entry name" value="Periplasmic binding protein-like II"/>
    <property type="match status" value="1"/>
</dbReference>
<keyword evidence="1" id="KW-1185">Reference proteome</keyword>
<dbReference type="KEGG" id="apln:108735666"/>
<accession>A0A1W4WRW4</accession>
<proteinExistence type="predicted"/>
<dbReference type="OrthoDB" id="6430908at2759"/>
<protein>
    <submittedName>
        <fullName evidence="2">Uncharacterized protein LOC108735666</fullName>
    </submittedName>
</protein>
<gene>
    <name evidence="2" type="primary">LOC108735666</name>
</gene>
<dbReference type="AlphaFoldDB" id="A0A1W4WRW4"/>
<evidence type="ECO:0000313" key="2">
    <source>
        <dbReference type="RefSeq" id="XP_018323232.1"/>
    </source>
</evidence>